<proteinExistence type="predicted"/>
<dbReference type="Proteomes" id="UP001165960">
    <property type="component" value="Unassembled WGS sequence"/>
</dbReference>
<evidence type="ECO:0000313" key="2">
    <source>
        <dbReference type="Proteomes" id="UP001165960"/>
    </source>
</evidence>
<comment type="caution">
    <text evidence="1">The sequence shown here is derived from an EMBL/GenBank/DDBJ whole genome shotgun (WGS) entry which is preliminary data.</text>
</comment>
<dbReference type="EMBL" id="QTSX02004973">
    <property type="protein sequence ID" value="KAJ9063355.1"/>
    <property type="molecule type" value="Genomic_DNA"/>
</dbReference>
<gene>
    <name evidence="1" type="ORF">DSO57_1001261</name>
</gene>
<sequence>MLISNLIPFIFLGLGTSQKLIANGLDKANTVVDGLNRLVQLGISTEALESKGLAKKESLPLSPPRIDYGFTPEEIRYYIKHTGISRCSPSQIENNNCFCEGKFQEARVFINETFDAHSGIAIDELNSLVVIAYRDTLSEKNWDNNFRSSLINHPLISGSAKVHDGHLEYVNSLFPQMEPTVVNWLRKHPTYKLHITGYSLGGSASFISLPFWLNSIATNNLKNKVQLFSYASPRPGNVDFARHIESLRIPIMRYTQKGDVVPHVPDQSMGYSQVGMEYYDTSLPLITLPLIRKSIVPCSLDVIEDMECSLKDRRFHATLHLSPLQWPAPLPPVC</sequence>
<protein>
    <submittedName>
        <fullName evidence="1">Uncharacterized protein</fullName>
    </submittedName>
</protein>
<organism evidence="1 2">
    <name type="scientific">Entomophthora muscae</name>
    <dbReference type="NCBI Taxonomy" id="34485"/>
    <lineage>
        <taxon>Eukaryota</taxon>
        <taxon>Fungi</taxon>
        <taxon>Fungi incertae sedis</taxon>
        <taxon>Zoopagomycota</taxon>
        <taxon>Entomophthoromycotina</taxon>
        <taxon>Entomophthoromycetes</taxon>
        <taxon>Entomophthorales</taxon>
        <taxon>Entomophthoraceae</taxon>
        <taxon>Entomophthora</taxon>
    </lineage>
</organism>
<reference evidence="1" key="1">
    <citation type="submission" date="2022-04" db="EMBL/GenBank/DDBJ databases">
        <title>Genome of the entomopathogenic fungus Entomophthora muscae.</title>
        <authorList>
            <person name="Elya C."/>
            <person name="Lovett B.R."/>
            <person name="Lee E."/>
            <person name="Macias A.M."/>
            <person name="Hajek A.E."/>
            <person name="De Bivort B.L."/>
            <person name="Kasson M.T."/>
            <person name="De Fine Licht H.H."/>
            <person name="Stajich J.E."/>
        </authorList>
    </citation>
    <scope>NUCLEOTIDE SEQUENCE</scope>
    <source>
        <strain evidence="1">Berkeley</strain>
    </source>
</reference>
<evidence type="ECO:0000313" key="1">
    <source>
        <dbReference type="EMBL" id="KAJ9063355.1"/>
    </source>
</evidence>
<name>A0ACC2SLX7_9FUNG</name>
<keyword evidence="2" id="KW-1185">Reference proteome</keyword>
<accession>A0ACC2SLX7</accession>